<keyword evidence="3" id="KW-0413">Isomerase</keyword>
<dbReference type="Pfam" id="PF18335">
    <property type="entry name" value="SH3_13"/>
    <property type="match status" value="1"/>
</dbReference>
<reference evidence="5 6" key="1">
    <citation type="submission" date="2021-06" db="EMBL/GenBank/DDBJ databases">
        <title>Bacillus sp. RD4P76, an endophyte from a halophyte.</title>
        <authorList>
            <person name="Sun J.-Q."/>
        </authorList>
    </citation>
    <scope>NUCLEOTIDE SEQUENCE [LARGE SCALE GENOMIC DNA]</scope>
    <source>
        <strain evidence="5 6">CGMCC 1.15917</strain>
    </source>
</reference>
<dbReference type="InterPro" id="IPR041451">
    <property type="entry name" value="RecD2_SH13"/>
</dbReference>
<keyword evidence="6" id="KW-1185">Reference proteome</keyword>
<evidence type="ECO:0000313" key="5">
    <source>
        <dbReference type="EMBL" id="MBU9712529.1"/>
    </source>
</evidence>
<feature type="domain" description="AAA+ ATPase" evidence="4">
    <location>
        <begin position="355"/>
        <end position="510"/>
    </location>
</feature>
<dbReference type="InterPro" id="IPR003593">
    <property type="entry name" value="AAA+_ATPase"/>
</dbReference>
<dbReference type="NCBIfam" id="TIGR01448">
    <property type="entry name" value="recD_rel"/>
    <property type="match status" value="1"/>
</dbReference>
<feature type="binding site" evidence="3">
    <location>
        <begin position="366"/>
        <end position="370"/>
    </location>
    <ligand>
        <name>ATP</name>
        <dbReference type="ChEBI" id="CHEBI:30616"/>
    </ligand>
</feature>
<proteinExistence type="inferred from homology"/>
<dbReference type="HAMAP" id="MF_01488">
    <property type="entry name" value="RecD2"/>
    <property type="match status" value="1"/>
</dbReference>
<dbReference type="Proteomes" id="UP000784880">
    <property type="component" value="Unassembled WGS sequence"/>
</dbReference>
<dbReference type="SMART" id="SM00382">
    <property type="entry name" value="AAA"/>
    <property type="match status" value="1"/>
</dbReference>
<dbReference type="PANTHER" id="PTHR43788">
    <property type="entry name" value="DNA2/NAM7 HELICASE FAMILY MEMBER"/>
    <property type="match status" value="1"/>
</dbReference>
<evidence type="ECO:0000256" key="1">
    <source>
        <dbReference type="ARBA" id="ARBA00022741"/>
    </source>
</evidence>
<dbReference type="InterPro" id="IPR006345">
    <property type="entry name" value="RecD2"/>
</dbReference>
<keyword evidence="3" id="KW-0347">Helicase</keyword>
<dbReference type="CDD" id="cd18809">
    <property type="entry name" value="SF1_C_RecD"/>
    <property type="match status" value="1"/>
</dbReference>
<dbReference type="InterPro" id="IPR055446">
    <property type="entry name" value="RecD2_N_OB"/>
</dbReference>
<keyword evidence="1 3" id="KW-0547">Nucleotide-binding</keyword>
<dbReference type="Pfam" id="PF23139">
    <property type="entry name" value="OB_YrrC"/>
    <property type="match status" value="1"/>
</dbReference>
<gene>
    <name evidence="3" type="primary">recD2</name>
    <name evidence="5" type="ORF">KS419_12330</name>
</gene>
<dbReference type="EMBL" id="JAHQCS010000101">
    <property type="protein sequence ID" value="MBU9712529.1"/>
    <property type="molecule type" value="Genomic_DNA"/>
</dbReference>
<evidence type="ECO:0000259" key="4">
    <source>
        <dbReference type="SMART" id="SM00382"/>
    </source>
</evidence>
<comment type="catalytic activity">
    <reaction evidence="3">
        <text>ATP + H2O = ADP + phosphate + H(+)</text>
        <dbReference type="Rhea" id="RHEA:13065"/>
        <dbReference type="ChEBI" id="CHEBI:15377"/>
        <dbReference type="ChEBI" id="CHEBI:15378"/>
        <dbReference type="ChEBI" id="CHEBI:30616"/>
        <dbReference type="ChEBI" id="CHEBI:43474"/>
        <dbReference type="ChEBI" id="CHEBI:456216"/>
        <dbReference type="EC" id="5.6.2.3"/>
    </reaction>
</comment>
<dbReference type="Pfam" id="PF14490">
    <property type="entry name" value="HHH_RecD2"/>
    <property type="match status" value="1"/>
</dbReference>
<dbReference type="InterPro" id="IPR050534">
    <property type="entry name" value="Coronavir_polyprotein_1ab"/>
</dbReference>
<keyword evidence="3" id="KW-0238">DNA-binding</keyword>
<comment type="caution">
    <text evidence="5">The sequence shown here is derived from an EMBL/GenBank/DDBJ whole genome shotgun (WGS) entry which is preliminary data.</text>
</comment>
<dbReference type="PANTHER" id="PTHR43788:SF6">
    <property type="entry name" value="DNA HELICASE B"/>
    <property type="match status" value="1"/>
</dbReference>
<dbReference type="InterPro" id="IPR027785">
    <property type="entry name" value="UvrD-like_helicase_C"/>
</dbReference>
<evidence type="ECO:0000256" key="3">
    <source>
        <dbReference type="HAMAP-Rule" id="MF_01488"/>
    </source>
</evidence>
<accession>A0ABS6JFU1</accession>
<dbReference type="EC" id="5.6.2.3" evidence="3"/>
<keyword evidence="2 3" id="KW-0067">ATP-binding</keyword>
<dbReference type="CDD" id="cd17933">
    <property type="entry name" value="DEXSc_RecD-like"/>
    <property type="match status" value="1"/>
</dbReference>
<dbReference type="RefSeq" id="WP_217066704.1">
    <property type="nucleotide sequence ID" value="NZ_JAHQCS010000101.1"/>
</dbReference>
<dbReference type="InterPro" id="IPR029493">
    <property type="entry name" value="RecD2-like_HHH"/>
</dbReference>
<name>A0ABS6JFU1_9BACI</name>
<dbReference type="Pfam" id="PF13538">
    <property type="entry name" value="UvrD_C_2"/>
    <property type="match status" value="1"/>
</dbReference>
<comment type="function">
    <text evidence="3">DNA-dependent ATPase and ATP-dependent 5'-3' DNA helicase. Has no activity on blunt DNA or DNA with 3'-overhangs, requires at least 10 bases of 5'-ssDNA for helicase activity.</text>
</comment>
<dbReference type="Pfam" id="PF13245">
    <property type="entry name" value="AAA_19"/>
    <property type="match status" value="1"/>
</dbReference>
<evidence type="ECO:0000313" key="6">
    <source>
        <dbReference type="Proteomes" id="UP000784880"/>
    </source>
</evidence>
<evidence type="ECO:0000256" key="2">
    <source>
        <dbReference type="ARBA" id="ARBA00022840"/>
    </source>
</evidence>
<keyword evidence="3" id="KW-0378">Hydrolase</keyword>
<comment type="similarity">
    <text evidence="3">Belongs to the RecD family. RecD2 subfamily.</text>
</comment>
<sequence>MHETQISLDGKDDIKGELLHTIYHNEETLYTVAKIKVIESSLPMEDKETAIVGIMPKLERDITYLFRGNFSDHPRFGRQFKVEQFQKKLPETDQGIILYLSSDRFPGIGRKTAEKIVNTLGKQAISIIIQDRSALDSIQGIKPNKAEEIYQTLLEDQGIEQVLMRLYEFGFGLQLAMKVYQVYKMDALTIMEENPYQMIEDVVGIGFQKADMIGRKLGLTGNHPDRIKAAILFTLTEYSLNEGHVFVINETAVTKSKELLETGGGEIITPLDIADQVIALGEEGKVIIEENRMYLPTLNFAEQGIVTNVTRLLTKGQDLDTFPESEFFKALGKVEETLGISYAPSQQEAISEALKSPVMILTGGPGTGKTTVIKGLIEVFGQLRGISVNPDDYGKKDKFPVLLAAPTGRAAKRMSESTGLPASTIHRLLGLKGTEDNMDEYDSELLEGELIILDEMSMVDTWLANQLFKAIPTNMQVILVGDEDQLPSVGPGQVLADLLASDIVPAVKLTDIYRQSEGSQIIDFSHRIKEGILPDQIDSSSKDLRFFPCLQNDVPEAVRQICQRAMNKGFTAKDIQVLAPMYRGNAGVENLNDVLQKLFNPPSDQRREVPFGNVVFRVGDVVLQLVNNPEENVFNGDRGEIVSIFLEKENTDRELKIVISFDGVEVQYTKPDLSQITHAYCCSIHKSQGSEFPIVIMPVVKGYYRMLRKKLIYTGVTRAKEFLLLCGEWQALDMAVKNDNDLKRNTTLLEKLTVTMEKEYQHEKDGVSQD</sequence>
<organism evidence="5 6">
    <name type="scientific">Evansella tamaricis</name>
    <dbReference type="NCBI Taxonomy" id="2069301"/>
    <lineage>
        <taxon>Bacteria</taxon>
        <taxon>Bacillati</taxon>
        <taxon>Bacillota</taxon>
        <taxon>Bacilli</taxon>
        <taxon>Bacillales</taxon>
        <taxon>Bacillaceae</taxon>
        <taxon>Evansella</taxon>
    </lineage>
</organism>
<protein>
    <recommendedName>
        <fullName evidence="3">ATP-dependent RecD2 DNA helicase</fullName>
        <ecNumber evidence="3">5.6.2.3</ecNumber>
    </recommendedName>
    <alternativeName>
        <fullName evidence="3">DNA 5'-3' helicase subunit RecD2</fullName>
    </alternativeName>
</protein>